<protein>
    <submittedName>
        <fullName evidence="2">Uncharacterized protein</fullName>
    </submittedName>
</protein>
<proteinExistence type="predicted"/>
<keyword evidence="3" id="KW-1185">Reference proteome</keyword>
<evidence type="ECO:0000256" key="1">
    <source>
        <dbReference type="SAM" id="MobiDB-lite"/>
    </source>
</evidence>
<dbReference type="HOGENOM" id="CLU_702059_0_0_1"/>
<dbReference type="InParanoid" id="A0A067LUP7"/>
<reference evidence="3" key="1">
    <citation type="journal article" date="2014" name="Proc. Natl. Acad. Sci. U.S.A.">
        <title>Extensive sampling of basidiomycete genomes demonstrates inadequacy of the white-rot/brown-rot paradigm for wood decay fungi.</title>
        <authorList>
            <person name="Riley R."/>
            <person name="Salamov A.A."/>
            <person name="Brown D.W."/>
            <person name="Nagy L.G."/>
            <person name="Floudas D."/>
            <person name="Held B.W."/>
            <person name="Levasseur A."/>
            <person name="Lombard V."/>
            <person name="Morin E."/>
            <person name="Otillar R."/>
            <person name="Lindquist E.A."/>
            <person name="Sun H."/>
            <person name="LaButti K.M."/>
            <person name="Schmutz J."/>
            <person name="Jabbour D."/>
            <person name="Luo H."/>
            <person name="Baker S.E."/>
            <person name="Pisabarro A.G."/>
            <person name="Walton J.D."/>
            <person name="Blanchette R.A."/>
            <person name="Henrissat B."/>
            <person name="Martin F."/>
            <person name="Cullen D."/>
            <person name="Hibbett D.S."/>
            <person name="Grigoriev I.V."/>
        </authorList>
    </citation>
    <scope>NUCLEOTIDE SEQUENCE [LARGE SCALE GENOMIC DNA]</scope>
    <source>
        <strain evidence="3">FD-172 SS1</strain>
    </source>
</reference>
<accession>A0A067LUP7</accession>
<evidence type="ECO:0000313" key="2">
    <source>
        <dbReference type="EMBL" id="KDQ06814.1"/>
    </source>
</evidence>
<sequence length="393" mass="43484">MVTLIETSVCTPGGRLKVEVETSKGKPAYGGCKLDTVNRADPYRRTYANASEPDSGAHGRNTENQAKLAESAVGRHLASSALQRNVPERERRSLREARQAPASGLMASVIGDGGREASVAPDAAPRRAAERYGLMATARRRPSCPKTAQNARPRRPPTRKMVDMILGARIANHILYSECFNPSRFAYTLRSRTSPACCPRRLIIAAALPLLSSLWFYAKAALLVLTLQPSSSIYRRAVILPGRAHSFIFLSQPSILLCEPPPTNVRVYDTSLPYLLMDLNAADLAIVVSRDDLWNAREDGASDEFAWFIRRLLSPFPSPLFNPMIRIPSTLPITLCPINEKNCRLKTQAYRKILGTRFPVYRTACPTPYPPPTSSIRVNETYTPVSLREHGGR</sequence>
<feature type="region of interest" description="Disordered" evidence="1">
    <location>
        <begin position="69"/>
        <end position="109"/>
    </location>
</feature>
<evidence type="ECO:0000313" key="3">
    <source>
        <dbReference type="Proteomes" id="UP000027195"/>
    </source>
</evidence>
<organism evidence="2 3">
    <name type="scientific">Botryobasidium botryosum (strain FD-172 SS1)</name>
    <dbReference type="NCBI Taxonomy" id="930990"/>
    <lineage>
        <taxon>Eukaryota</taxon>
        <taxon>Fungi</taxon>
        <taxon>Dikarya</taxon>
        <taxon>Basidiomycota</taxon>
        <taxon>Agaricomycotina</taxon>
        <taxon>Agaricomycetes</taxon>
        <taxon>Cantharellales</taxon>
        <taxon>Botryobasidiaceae</taxon>
        <taxon>Botryobasidium</taxon>
    </lineage>
</organism>
<gene>
    <name evidence="2" type="ORF">BOTBODRAFT_620898</name>
</gene>
<name>A0A067LUP7_BOTB1</name>
<dbReference type="AlphaFoldDB" id="A0A067LUP7"/>
<feature type="compositionally biased region" description="Basic and acidic residues" evidence="1">
    <location>
        <begin position="86"/>
        <end position="98"/>
    </location>
</feature>
<dbReference type="Proteomes" id="UP000027195">
    <property type="component" value="Unassembled WGS sequence"/>
</dbReference>
<dbReference type="EMBL" id="KL198122">
    <property type="protein sequence ID" value="KDQ06814.1"/>
    <property type="molecule type" value="Genomic_DNA"/>
</dbReference>